<feature type="region of interest" description="Disordered" evidence="1">
    <location>
        <begin position="91"/>
        <end position="147"/>
    </location>
</feature>
<evidence type="ECO:0000313" key="3">
    <source>
        <dbReference type="Proteomes" id="UP001292094"/>
    </source>
</evidence>
<reference evidence="2" key="1">
    <citation type="submission" date="2023-11" db="EMBL/GenBank/DDBJ databases">
        <title>Genome assemblies of two species of porcelain crab, Petrolisthes cinctipes and Petrolisthes manimaculis (Anomura: Porcellanidae).</title>
        <authorList>
            <person name="Angst P."/>
        </authorList>
    </citation>
    <scope>NUCLEOTIDE SEQUENCE</scope>
    <source>
        <strain evidence="2">PB745_02</strain>
        <tissue evidence="2">Gill</tissue>
    </source>
</reference>
<sequence length="180" mass="20882">MEASGSVLETPGLVLEPSESVFKRPGSVLETPGQVLETTGPEHERTRRVPKTPRPFPEENGIWYSSVVNERQTNQEEGYLETWAAQQEREMTKKALQQKGDGGKRKGLQTWEAQQEDEVEKAWREQQEGQYSPEAKQKQQHQEEEVDNLYVPKKLRTTRRFQVKTELVLVKLEQNDLVRH</sequence>
<name>A0AAE1TUT5_9EUCA</name>
<dbReference type="EMBL" id="JAWZYT010003287">
    <property type="protein sequence ID" value="KAK4299178.1"/>
    <property type="molecule type" value="Genomic_DNA"/>
</dbReference>
<feature type="region of interest" description="Disordered" evidence="1">
    <location>
        <begin position="1"/>
        <end position="63"/>
    </location>
</feature>
<dbReference type="Proteomes" id="UP001292094">
    <property type="component" value="Unassembled WGS sequence"/>
</dbReference>
<keyword evidence="3" id="KW-1185">Reference proteome</keyword>
<organism evidence="2 3">
    <name type="scientific">Petrolisthes manimaculis</name>
    <dbReference type="NCBI Taxonomy" id="1843537"/>
    <lineage>
        <taxon>Eukaryota</taxon>
        <taxon>Metazoa</taxon>
        <taxon>Ecdysozoa</taxon>
        <taxon>Arthropoda</taxon>
        <taxon>Crustacea</taxon>
        <taxon>Multicrustacea</taxon>
        <taxon>Malacostraca</taxon>
        <taxon>Eumalacostraca</taxon>
        <taxon>Eucarida</taxon>
        <taxon>Decapoda</taxon>
        <taxon>Pleocyemata</taxon>
        <taxon>Anomura</taxon>
        <taxon>Galatheoidea</taxon>
        <taxon>Porcellanidae</taxon>
        <taxon>Petrolisthes</taxon>
    </lineage>
</organism>
<evidence type="ECO:0000256" key="1">
    <source>
        <dbReference type="SAM" id="MobiDB-lite"/>
    </source>
</evidence>
<dbReference type="AlphaFoldDB" id="A0AAE1TUT5"/>
<proteinExistence type="predicted"/>
<comment type="caution">
    <text evidence="2">The sequence shown here is derived from an EMBL/GenBank/DDBJ whole genome shotgun (WGS) entry which is preliminary data.</text>
</comment>
<evidence type="ECO:0000313" key="2">
    <source>
        <dbReference type="EMBL" id="KAK4299178.1"/>
    </source>
</evidence>
<gene>
    <name evidence="2" type="ORF">Pmani_028526</name>
</gene>
<accession>A0AAE1TUT5</accession>
<protein>
    <submittedName>
        <fullName evidence="2">Uncharacterized protein</fullName>
    </submittedName>
</protein>